<dbReference type="SUPFAM" id="SSF52374">
    <property type="entry name" value="Nucleotidylyl transferase"/>
    <property type="match status" value="1"/>
</dbReference>
<dbReference type="NCBIfam" id="TIGR00234">
    <property type="entry name" value="tyrS"/>
    <property type="match status" value="1"/>
</dbReference>
<keyword evidence="2 9" id="KW-0436">Ligase</keyword>
<evidence type="ECO:0000313" key="10">
    <source>
        <dbReference type="EMBL" id="KJV91054.1"/>
    </source>
</evidence>
<dbReference type="InterPro" id="IPR024088">
    <property type="entry name" value="Tyr-tRNA-ligase_bac-type"/>
</dbReference>
<comment type="caution">
    <text evidence="10">The sequence shown here is derived from an EMBL/GenBank/DDBJ whole genome shotgun (WGS) entry which is preliminary data.</text>
</comment>
<accession>A0A0F3QI18</accession>
<sequence>MSQNFIDELRARKILNNLSNEEKFLQIPKDSGVYIGFDPTAKSLHLGNYLQIATLLRFKKQGYKVYAILGGITGMIGDPSFRNSERKFLDNKTLKQNKLSIKKQLQKFGLEVIDNIEFYKNMTLVDFLSQVGKLINVNYLLEKESIATRLNNGLTFTEFSYQLIQG</sequence>
<evidence type="ECO:0000256" key="8">
    <source>
        <dbReference type="NCBIfam" id="TIGR00234"/>
    </source>
</evidence>
<evidence type="ECO:0000256" key="5">
    <source>
        <dbReference type="ARBA" id="ARBA00022917"/>
    </source>
</evidence>
<evidence type="ECO:0000256" key="9">
    <source>
        <dbReference type="RuleBase" id="RU363036"/>
    </source>
</evidence>
<evidence type="ECO:0000256" key="2">
    <source>
        <dbReference type="ARBA" id="ARBA00022598"/>
    </source>
</evidence>
<proteinExistence type="inferred from homology"/>
<dbReference type="Gene3D" id="3.40.50.620">
    <property type="entry name" value="HUPs"/>
    <property type="match status" value="1"/>
</dbReference>
<dbReference type="Pfam" id="PF00579">
    <property type="entry name" value="tRNA-synt_1b"/>
    <property type="match status" value="1"/>
</dbReference>
<dbReference type="InterPro" id="IPR014729">
    <property type="entry name" value="Rossmann-like_a/b/a_fold"/>
</dbReference>
<evidence type="ECO:0000256" key="1">
    <source>
        <dbReference type="ARBA" id="ARBA00013160"/>
    </source>
</evidence>
<evidence type="ECO:0000256" key="6">
    <source>
        <dbReference type="ARBA" id="ARBA00023146"/>
    </source>
</evidence>
<comment type="similarity">
    <text evidence="9">Belongs to the class-I aminoacyl-tRNA synthetase family.</text>
</comment>
<evidence type="ECO:0000256" key="3">
    <source>
        <dbReference type="ARBA" id="ARBA00022741"/>
    </source>
</evidence>
<dbReference type="PANTHER" id="PTHR11766">
    <property type="entry name" value="TYROSYL-TRNA SYNTHETASE"/>
    <property type="match status" value="1"/>
</dbReference>
<dbReference type="GO" id="GO:0004831">
    <property type="term" value="F:tyrosine-tRNA ligase activity"/>
    <property type="evidence" value="ECO:0007669"/>
    <property type="project" value="UniProtKB-UniRule"/>
</dbReference>
<dbReference type="PROSITE" id="PS00178">
    <property type="entry name" value="AA_TRNA_LIGASE_I"/>
    <property type="match status" value="1"/>
</dbReference>
<dbReference type="AlphaFoldDB" id="A0A0F3QI18"/>
<dbReference type="EC" id="6.1.1.1" evidence="1 8"/>
<organism evidence="10 11">
    <name type="scientific">Rickettsia bellii str. RML Mogi</name>
    <dbReference type="NCBI Taxonomy" id="1359194"/>
    <lineage>
        <taxon>Bacteria</taxon>
        <taxon>Pseudomonadati</taxon>
        <taxon>Pseudomonadota</taxon>
        <taxon>Alphaproteobacteria</taxon>
        <taxon>Rickettsiales</taxon>
        <taxon>Rickettsiaceae</taxon>
        <taxon>Rickettsieae</taxon>
        <taxon>Rickettsia</taxon>
        <taxon>belli group</taxon>
    </lineage>
</organism>
<dbReference type="GO" id="GO:0006437">
    <property type="term" value="P:tyrosyl-tRNA aminoacylation"/>
    <property type="evidence" value="ECO:0007669"/>
    <property type="project" value="UniProtKB-UniRule"/>
</dbReference>
<keyword evidence="6 9" id="KW-0030">Aminoacyl-tRNA synthetase</keyword>
<dbReference type="PANTHER" id="PTHR11766:SF0">
    <property type="entry name" value="TYROSINE--TRNA LIGASE, MITOCHONDRIAL"/>
    <property type="match status" value="1"/>
</dbReference>
<evidence type="ECO:0000256" key="4">
    <source>
        <dbReference type="ARBA" id="ARBA00022840"/>
    </source>
</evidence>
<dbReference type="EMBL" id="LAOJ01000003">
    <property type="protein sequence ID" value="KJV91054.1"/>
    <property type="molecule type" value="Genomic_DNA"/>
</dbReference>
<dbReference type="InterPro" id="IPR002305">
    <property type="entry name" value="aa-tRNA-synth_Ic"/>
</dbReference>
<gene>
    <name evidence="10" type="ORF">RBEMOGI_1648</name>
</gene>
<dbReference type="InterPro" id="IPR001412">
    <property type="entry name" value="aa-tRNA-synth_I_CS"/>
</dbReference>
<dbReference type="InterPro" id="IPR002307">
    <property type="entry name" value="Tyr-tRNA-ligase"/>
</dbReference>
<name>A0A0F3QI18_RICBE</name>
<evidence type="ECO:0000313" key="11">
    <source>
        <dbReference type="Proteomes" id="UP000033689"/>
    </source>
</evidence>
<protein>
    <recommendedName>
        <fullName evidence="1 8">Tyrosine--tRNA ligase</fullName>
        <ecNumber evidence="1 8">6.1.1.1</ecNumber>
    </recommendedName>
</protein>
<dbReference type="Proteomes" id="UP000033689">
    <property type="component" value="Unassembled WGS sequence"/>
</dbReference>
<evidence type="ECO:0000256" key="7">
    <source>
        <dbReference type="ARBA" id="ARBA00048248"/>
    </source>
</evidence>
<dbReference type="PATRIC" id="fig|1359194.3.peg.1685"/>
<reference evidence="10 11" key="1">
    <citation type="submission" date="2015-02" db="EMBL/GenBank/DDBJ databases">
        <title>Genome Sequencing of Rickettsiales.</title>
        <authorList>
            <person name="Daugherty S.C."/>
            <person name="Su Q."/>
            <person name="Abolude K."/>
            <person name="Beier-Sexton M."/>
            <person name="Carlyon J.A."/>
            <person name="Carter R."/>
            <person name="Day N.P."/>
            <person name="Dumler S.J."/>
            <person name="Dyachenko V."/>
            <person name="Godinez A."/>
            <person name="Kurtti T.J."/>
            <person name="Lichay M."/>
            <person name="Mullins K.E."/>
            <person name="Ott S."/>
            <person name="Pappas-Brown V."/>
            <person name="Paris D.H."/>
            <person name="Patel P."/>
            <person name="Richards A.L."/>
            <person name="Sadzewicz L."/>
            <person name="Sears K."/>
            <person name="Seidman D."/>
            <person name="Sengamalay N."/>
            <person name="Stenos J."/>
            <person name="Tallon L.J."/>
            <person name="Vincent G."/>
            <person name="Fraser C.M."/>
            <person name="Munderloh U."/>
            <person name="Dunning-Hotopp J.C."/>
        </authorList>
    </citation>
    <scope>NUCLEOTIDE SEQUENCE [LARGE SCALE GENOMIC DNA]</scope>
    <source>
        <strain evidence="10 11">RML Mogi</strain>
    </source>
</reference>
<comment type="catalytic activity">
    <reaction evidence="7">
        <text>tRNA(Tyr) + L-tyrosine + ATP = L-tyrosyl-tRNA(Tyr) + AMP + diphosphate + H(+)</text>
        <dbReference type="Rhea" id="RHEA:10220"/>
        <dbReference type="Rhea" id="RHEA-COMP:9706"/>
        <dbReference type="Rhea" id="RHEA-COMP:9707"/>
        <dbReference type="ChEBI" id="CHEBI:15378"/>
        <dbReference type="ChEBI" id="CHEBI:30616"/>
        <dbReference type="ChEBI" id="CHEBI:33019"/>
        <dbReference type="ChEBI" id="CHEBI:58315"/>
        <dbReference type="ChEBI" id="CHEBI:78442"/>
        <dbReference type="ChEBI" id="CHEBI:78536"/>
        <dbReference type="ChEBI" id="CHEBI:456215"/>
        <dbReference type="EC" id="6.1.1.1"/>
    </reaction>
</comment>
<dbReference type="GO" id="GO:0005829">
    <property type="term" value="C:cytosol"/>
    <property type="evidence" value="ECO:0007669"/>
    <property type="project" value="TreeGrafter"/>
</dbReference>
<keyword evidence="3 9" id="KW-0547">Nucleotide-binding</keyword>
<dbReference type="PRINTS" id="PR01040">
    <property type="entry name" value="TRNASYNTHTYR"/>
</dbReference>
<dbReference type="GO" id="GO:0005524">
    <property type="term" value="F:ATP binding"/>
    <property type="evidence" value="ECO:0007669"/>
    <property type="project" value="UniProtKB-KW"/>
</dbReference>
<keyword evidence="5 9" id="KW-0648">Protein biosynthesis</keyword>
<keyword evidence="4 9" id="KW-0067">ATP-binding</keyword>